<sequence>MYTMGGGNVEEQYYGAAAKVQKRYYTDQFSLHQSRLNEISVEAKEGKKSNDITRRDNDGCCDQDFDKKWSRREKSDLYMTTLNFKVIEKLGKGGFGVVYLARWYHNKRLLNLPPNGDLCALKVANKQQLIKKKAQTFVIRERDLLHCCNHPNLTKLLTSFKDEVNIYMVLEFIAGGDFFMYIRARDRIAEDHARFYVQQVILGFEYLHCCNILYRDLKPENIMLTGRGYIKLIDFGFAKQVLTKTATMCGTPQFMSPEIILQENYDRCIDWWALGILNYEMMAGESPFHGDSDEELFEAILKNPIRFKSTIFSNVAADFIKGLLTRNPKRRLGCTHEGMDAVKYHPWFKRGYSFEQILQQNKTAVYVPSTLKDYRNVPLKLIEVTKAQQLTNEDEFVDF</sequence>
<dbReference type="Proteomes" id="UP000682733">
    <property type="component" value="Unassembled WGS sequence"/>
</dbReference>
<proteinExistence type="inferred from homology"/>
<dbReference type="AlphaFoldDB" id="A0A813VD31"/>
<dbReference type="InterPro" id="IPR045270">
    <property type="entry name" value="STKc_AGC"/>
</dbReference>
<protein>
    <recommendedName>
        <fullName evidence="8">Protein kinase domain-containing protein</fullName>
    </recommendedName>
</protein>
<keyword evidence="1 7" id="KW-0723">Serine/threonine-protein kinase</keyword>
<keyword evidence="2" id="KW-0808">Transferase</keyword>
<dbReference type="Proteomes" id="UP000663829">
    <property type="component" value="Unassembled WGS sequence"/>
</dbReference>
<evidence type="ECO:0000256" key="3">
    <source>
        <dbReference type="ARBA" id="ARBA00022741"/>
    </source>
</evidence>
<evidence type="ECO:0000256" key="5">
    <source>
        <dbReference type="ARBA" id="ARBA00022840"/>
    </source>
</evidence>
<dbReference type="InterPro" id="IPR008271">
    <property type="entry name" value="Ser/Thr_kinase_AS"/>
</dbReference>
<evidence type="ECO:0000313" key="13">
    <source>
        <dbReference type="Proteomes" id="UP000663829"/>
    </source>
</evidence>
<feature type="domain" description="Protein kinase" evidence="8">
    <location>
        <begin position="84"/>
        <end position="348"/>
    </location>
</feature>
<dbReference type="Proteomes" id="UP000681722">
    <property type="component" value="Unassembled WGS sequence"/>
</dbReference>
<evidence type="ECO:0000313" key="10">
    <source>
        <dbReference type="EMBL" id="CAF0839225.1"/>
    </source>
</evidence>
<dbReference type="GO" id="GO:0005524">
    <property type="term" value="F:ATP binding"/>
    <property type="evidence" value="ECO:0007669"/>
    <property type="project" value="UniProtKB-UniRule"/>
</dbReference>
<keyword evidence="5 6" id="KW-0067">ATP-binding</keyword>
<organism evidence="10 13">
    <name type="scientific">Didymodactylos carnosus</name>
    <dbReference type="NCBI Taxonomy" id="1234261"/>
    <lineage>
        <taxon>Eukaryota</taxon>
        <taxon>Metazoa</taxon>
        <taxon>Spiralia</taxon>
        <taxon>Gnathifera</taxon>
        <taxon>Rotifera</taxon>
        <taxon>Eurotatoria</taxon>
        <taxon>Bdelloidea</taxon>
        <taxon>Philodinida</taxon>
        <taxon>Philodinidae</taxon>
        <taxon>Didymodactylos</taxon>
    </lineage>
</organism>
<dbReference type="PROSITE" id="PS50011">
    <property type="entry name" value="PROTEIN_KINASE_DOM"/>
    <property type="match status" value="1"/>
</dbReference>
<evidence type="ECO:0000256" key="6">
    <source>
        <dbReference type="PROSITE-ProRule" id="PRU10141"/>
    </source>
</evidence>
<dbReference type="InterPro" id="IPR011009">
    <property type="entry name" value="Kinase-like_dom_sf"/>
</dbReference>
<dbReference type="Gene3D" id="1.10.510.10">
    <property type="entry name" value="Transferase(Phosphotransferase) domain 1"/>
    <property type="match status" value="1"/>
</dbReference>
<keyword evidence="3 6" id="KW-0547">Nucleotide-binding</keyword>
<evidence type="ECO:0000256" key="2">
    <source>
        <dbReference type="ARBA" id="ARBA00022679"/>
    </source>
</evidence>
<dbReference type="SMART" id="SM00220">
    <property type="entry name" value="S_TKc"/>
    <property type="match status" value="1"/>
</dbReference>
<evidence type="ECO:0000256" key="7">
    <source>
        <dbReference type="RuleBase" id="RU000304"/>
    </source>
</evidence>
<dbReference type="InterPro" id="IPR000719">
    <property type="entry name" value="Prot_kinase_dom"/>
</dbReference>
<dbReference type="GO" id="GO:0005952">
    <property type="term" value="C:cAMP-dependent protein kinase complex"/>
    <property type="evidence" value="ECO:0007669"/>
    <property type="project" value="TreeGrafter"/>
</dbReference>
<dbReference type="FunFam" id="1.10.510.10:FF:000210">
    <property type="entry name" value="Non-specific serine/threonine protein kinase"/>
    <property type="match status" value="1"/>
</dbReference>
<dbReference type="PROSITE" id="PS00107">
    <property type="entry name" value="PROTEIN_KINASE_ATP"/>
    <property type="match status" value="1"/>
</dbReference>
<name>A0A813VD31_9BILA</name>
<dbReference type="OrthoDB" id="9993301at2759"/>
<dbReference type="InterPro" id="IPR017441">
    <property type="entry name" value="Protein_kinase_ATP_BS"/>
</dbReference>
<evidence type="ECO:0000313" key="9">
    <source>
        <dbReference type="EMBL" id="CAF0748667.1"/>
    </source>
</evidence>
<dbReference type="EMBL" id="CAJNOQ010000792">
    <property type="protein sequence ID" value="CAF0839225.1"/>
    <property type="molecule type" value="Genomic_DNA"/>
</dbReference>
<dbReference type="Gene3D" id="3.30.200.20">
    <property type="entry name" value="Phosphorylase Kinase, domain 1"/>
    <property type="match status" value="1"/>
</dbReference>
<evidence type="ECO:0000256" key="4">
    <source>
        <dbReference type="ARBA" id="ARBA00022777"/>
    </source>
</evidence>
<dbReference type="EMBL" id="CAJNOK010000374">
    <property type="protein sequence ID" value="CAF0748667.1"/>
    <property type="molecule type" value="Genomic_DNA"/>
</dbReference>
<dbReference type="EMBL" id="CAJOBA010000374">
    <property type="protein sequence ID" value="CAF3526990.1"/>
    <property type="molecule type" value="Genomic_DNA"/>
</dbReference>
<dbReference type="PANTHER" id="PTHR24353">
    <property type="entry name" value="CYCLIC NUCLEOTIDE-DEPENDENT PROTEIN KINASE"/>
    <property type="match status" value="1"/>
</dbReference>
<dbReference type="SUPFAM" id="SSF56112">
    <property type="entry name" value="Protein kinase-like (PK-like)"/>
    <property type="match status" value="1"/>
</dbReference>
<evidence type="ECO:0000313" key="11">
    <source>
        <dbReference type="EMBL" id="CAF3526990.1"/>
    </source>
</evidence>
<comment type="similarity">
    <text evidence="7">Belongs to the protein kinase superfamily.</text>
</comment>
<dbReference type="EMBL" id="CAJOBC010000792">
    <property type="protein sequence ID" value="CAF3626518.1"/>
    <property type="molecule type" value="Genomic_DNA"/>
</dbReference>
<dbReference type="GO" id="GO:0004691">
    <property type="term" value="F:cAMP-dependent protein kinase activity"/>
    <property type="evidence" value="ECO:0007669"/>
    <property type="project" value="TreeGrafter"/>
</dbReference>
<reference evidence="10" key="1">
    <citation type="submission" date="2021-02" db="EMBL/GenBank/DDBJ databases">
        <authorList>
            <person name="Nowell W R."/>
        </authorList>
    </citation>
    <scope>NUCLEOTIDE SEQUENCE</scope>
</reference>
<evidence type="ECO:0000256" key="1">
    <source>
        <dbReference type="ARBA" id="ARBA00022527"/>
    </source>
</evidence>
<dbReference type="PROSITE" id="PS00108">
    <property type="entry name" value="PROTEIN_KINASE_ST"/>
    <property type="match status" value="1"/>
</dbReference>
<comment type="caution">
    <text evidence="10">The sequence shown here is derived from an EMBL/GenBank/DDBJ whole genome shotgun (WGS) entry which is preliminary data.</text>
</comment>
<feature type="binding site" evidence="6">
    <location>
        <position position="122"/>
    </location>
    <ligand>
        <name>ATP</name>
        <dbReference type="ChEBI" id="CHEBI:30616"/>
    </ligand>
</feature>
<gene>
    <name evidence="10" type="ORF">GPM918_LOCUS5472</name>
    <name evidence="9" type="ORF">OVA965_LOCUS1876</name>
    <name evidence="12" type="ORF">SRO942_LOCUS5472</name>
    <name evidence="11" type="ORF">TMI583_LOCUS1876</name>
</gene>
<dbReference type="CDD" id="cd05123">
    <property type="entry name" value="STKc_AGC"/>
    <property type="match status" value="1"/>
</dbReference>
<dbReference type="Pfam" id="PF00069">
    <property type="entry name" value="Pkinase"/>
    <property type="match status" value="1"/>
</dbReference>
<evidence type="ECO:0000313" key="12">
    <source>
        <dbReference type="EMBL" id="CAF3626518.1"/>
    </source>
</evidence>
<accession>A0A813VD31</accession>
<keyword evidence="13" id="KW-1185">Reference proteome</keyword>
<dbReference type="PANTHER" id="PTHR24353:SF37">
    <property type="entry name" value="CAMP-DEPENDENT PROTEIN KINASE CATALYTIC SUBUNIT PRKX"/>
    <property type="match status" value="1"/>
</dbReference>
<keyword evidence="4" id="KW-0418">Kinase</keyword>
<evidence type="ECO:0000259" key="8">
    <source>
        <dbReference type="PROSITE" id="PS50011"/>
    </source>
</evidence>
<dbReference type="Proteomes" id="UP000677228">
    <property type="component" value="Unassembled WGS sequence"/>
</dbReference>